<dbReference type="EMBL" id="CP031093">
    <property type="protein sequence ID" value="QCF25182.1"/>
    <property type="molecule type" value="Genomic_DNA"/>
</dbReference>
<evidence type="ECO:0000313" key="3">
    <source>
        <dbReference type="Proteomes" id="UP000298049"/>
    </source>
</evidence>
<reference evidence="2 3" key="1">
    <citation type="submission" date="2018-07" db="EMBL/GenBank/DDBJ databases">
        <title>Marsedoiliclastica nanhaica gen. nov. sp. nov., a novel marine hydrocarbonoclastic bacterium isolated from an in-situ enriched hydrocarbon-degrading consortium in deep-sea sediment.</title>
        <authorList>
            <person name="Dong C."/>
            <person name="Ma T."/>
            <person name="Liu R."/>
            <person name="Shao Z."/>
        </authorList>
    </citation>
    <scope>NUCLEOTIDE SEQUENCE [LARGE SCALE GENOMIC DNA]</scope>
    <source>
        <strain evidence="3">soil36-7</strain>
    </source>
</reference>
<evidence type="ECO:0000313" key="2">
    <source>
        <dbReference type="EMBL" id="QCF25182.1"/>
    </source>
</evidence>
<dbReference type="RefSeq" id="WP_136547168.1">
    <property type="nucleotide sequence ID" value="NZ_CP031093.1"/>
</dbReference>
<gene>
    <name evidence="2" type="ORF">soil367_04130</name>
</gene>
<feature type="compositionally biased region" description="Basic and acidic residues" evidence="1">
    <location>
        <begin position="25"/>
        <end position="42"/>
    </location>
</feature>
<keyword evidence="3" id="KW-1185">Reference proteome</keyword>
<accession>A0A4P7XG89</accession>
<organism evidence="2 3">
    <name type="scientific">Hydrocarboniclastica marina</name>
    <dbReference type="NCBI Taxonomy" id="2259620"/>
    <lineage>
        <taxon>Bacteria</taxon>
        <taxon>Pseudomonadati</taxon>
        <taxon>Pseudomonadota</taxon>
        <taxon>Gammaproteobacteria</taxon>
        <taxon>Alteromonadales</taxon>
        <taxon>Alteromonadaceae</taxon>
        <taxon>Hydrocarboniclastica</taxon>
    </lineage>
</organism>
<proteinExistence type="predicted"/>
<feature type="region of interest" description="Disordered" evidence="1">
    <location>
        <begin position="24"/>
        <end position="69"/>
    </location>
</feature>
<dbReference type="KEGG" id="hmi:soil367_04130"/>
<dbReference type="Proteomes" id="UP000298049">
    <property type="component" value="Chromosome"/>
</dbReference>
<sequence length="69" mass="7658">MEKPDNISAAVWKKHLDWFNVTGETAKRHVREQAGRRRRNEDATASLDASGAPKEMSERGNHKGGNAGE</sequence>
<dbReference type="OrthoDB" id="6183898at2"/>
<name>A0A4P7XG89_9ALTE</name>
<protein>
    <submittedName>
        <fullName evidence="2">Uncharacterized protein</fullName>
    </submittedName>
</protein>
<dbReference type="AlphaFoldDB" id="A0A4P7XG89"/>
<evidence type="ECO:0000256" key="1">
    <source>
        <dbReference type="SAM" id="MobiDB-lite"/>
    </source>
</evidence>